<dbReference type="SUPFAM" id="SSF88659">
    <property type="entry name" value="Sigma3 and sigma4 domains of RNA polymerase sigma factors"/>
    <property type="match status" value="1"/>
</dbReference>
<proteinExistence type="inferred from homology"/>
<evidence type="ECO:0000256" key="3">
    <source>
        <dbReference type="ARBA" id="ARBA00023082"/>
    </source>
</evidence>
<keyword evidence="7" id="KW-1185">Reference proteome</keyword>
<accession>A0ABZ0FSJ4</accession>
<evidence type="ECO:0000256" key="2">
    <source>
        <dbReference type="ARBA" id="ARBA00023015"/>
    </source>
</evidence>
<dbReference type="InterPro" id="IPR007627">
    <property type="entry name" value="RNA_pol_sigma70_r2"/>
</dbReference>
<keyword evidence="2" id="KW-0805">Transcription regulation</keyword>
<dbReference type="NCBIfam" id="TIGR02937">
    <property type="entry name" value="sigma70-ECF"/>
    <property type="match status" value="1"/>
</dbReference>
<dbReference type="InterPro" id="IPR039425">
    <property type="entry name" value="RNA_pol_sigma-70-like"/>
</dbReference>
<evidence type="ECO:0000313" key="7">
    <source>
        <dbReference type="Proteomes" id="UP001302374"/>
    </source>
</evidence>
<dbReference type="Pfam" id="PF08281">
    <property type="entry name" value="Sigma70_r4_2"/>
    <property type="match status" value="1"/>
</dbReference>
<name>A0ABZ0FSJ4_9BACT</name>
<dbReference type="Pfam" id="PF04542">
    <property type="entry name" value="Sigma70_r2"/>
    <property type="match status" value="1"/>
</dbReference>
<dbReference type="PRINTS" id="PR00038">
    <property type="entry name" value="HTHLUXR"/>
</dbReference>
<sequence>MLIQSKISYICTRITCMCMKNHDQLLVEELKNGKERTLKSFYEEYFALFVSFANNLLPSEEECKDVVHDVFLKYWNTRNDFDNLIAIRAFFYKSIRNTCLNLIRHQQVQNKYLAENLQYLESESFMHETVMKEEIFHVIHQEISHLTEMEQKVLLLTLEEKSNEEIAQELGIAVSTVKSHKAKGYAVLREKLQYLKILLLLLS</sequence>
<reference evidence="6 7" key="1">
    <citation type="submission" date="2019-09" db="EMBL/GenBank/DDBJ databases">
        <title>Butyricimonas paravirosa DSM 105722 (=214-4 = JCM 18677 = CCUG 65563).</title>
        <authorList>
            <person name="Le Roy T."/>
            <person name="Cani P.D."/>
        </authorList>
    </citation>
    <scope>NUCLEOTIDE SEQUENCE [LARGE SCALE GENOMIC DNA]</scope>
    <source>
        <strain evidence="6 7">DSM 105722</strain>
    </source>
</reference>
<evidence type="ECO:0000256" key="4">
    <source>
        <dbReference type="ARBA" id="ARBA00023163"/>
    </source>
</evidence>
<comment type="similarity">
    <text evidence="1">Belongs to the sigma-70 factor family. ECF subfamily.</text>
</comment>
<dbReference type="Gene3D" id="1.10.1740.10">
    <property type="match status" value="1"/>
</dbReference>
<gene>
    <name evidence="6" type="ORF">F1644_03215</name>
</gene>
<organism evidence="6 7">
    <name type="scientific">Butyricimonas paravirosa</name>
    <dbReference type="NCBI Taxonomy" id="1472417"/>
    <lineage>
        <taxon>Bacteria</taxon>
        <taxon>Pseudomonadati</taxon>
        <taxon>Bacteroidota</taxon>
        <taxon>Bacteroidia</taxon>
        <taxon>Bacteroidales</taxon>
        <taxon>Odoribacteraceae</taxon>
        <taxon>Butyricimonas</taxon>
    </lineage>
</organism>
<keyword evidence="4" id="KW-0804">Transcription</keyword>
<feature type="domain" description="HTH luxR-type" evidence="5">
    <location>
        <begin position="143"/>
        <end position="198"/>
    </location>
</feature>
<dbReference type="PANTHER" id="PTHR43133">
    <property type="entry name" value="RNA POLYMERASE ECF-TYPE SIGMA FACTO"/>
    <property type="match status" value="1"/>
</dbReference>
<dbReference type="InterPro" id="IPR036388">
    <property type="entry name" value="WH-like_DNA-bd_sf"/>
</dbReference>
<evidence type="ECO:0000256" key="1">
    <source>
        <dbReference type="ARBA" id="ARBA00010641"/>
    </source>
</evidence>
<dbReference type="InterPro" id="IPR013324">
    <property type="entry name" value="RNA_pol_sigma_r3/r4-like"/>
</dbReference>
<dbReference type="Gene3D" id="1.10.10.10">
    <property type="entry name" value="Winged helix-like DNA-binding domain superfamily/Winged helix DNA-binding domain"/>
    <property type="match status" value="1"/>
</dbReference>
<protein>
    <submittedName>
        <fullName evidence="6">Sigma-70 family RNA polymerase sigma factor</fullName>
    </submittedName>
</protein>
<dbReference type="Proteomes" id="UP001302374">
    <property type="component" value="Chromosome"/>
</dbReference>
<dbReference type="SUPFAM" id="SSF88946">
    <property type="entry name" value="Sigma2 domain of RNA polymerase sigma factors"/>
    <property type="match status" value="1"/>
</dbReference>
<evidence type="ECO:0000313" key="6">
    <source>
        <dbReference type="EMBL" id="WOF11343.1"/>
    </source>
</evidence>
<dbReference type="EMBL" id="CP043839">
    <property type="protein sequence ID" value="WOF11343.1"/>
    <property type="molecule type" value="Genomic_DNA"/>
</dbReference>
<dbReference type="PANTHER" id="PTHR43133:SF46">
    <property type="entry name" value="RNA POLYMERASE SIGMA-70 FACTOR ECF SUBFAMILY"/>
    <property type="match status" value="1"/>
</dbReference>
<dbReference type="InterPro" id="IPR014284">
    <property type="entry name" value="RNA_pol_sigma-70_dom"/>
</dbReference>
<dbReference type="InterPro" id="IPR013325">
    <property type="entry name" value="RNA_pol_sigma_r2"/>
</dbReference>
<dbReference type="InterPro" id="IPR000792">
    <property type="entry name" value="Tscrpt_reg_LuxR_C"/>
</dbReference>
<dbReference type="InterPro" id="IPR013249">
    <property type="entry name" value="RNA_pol_sigma70_r4_t2"/>
</dbReference>
<evidence type="ECO:0000259" key="5">
    <source>
        <dbReference type="SMART" id="SM00421"/>
    </source>
</evidence>
<dbReference type="CDD" id="cd06171">
    <property type="entry name" value="Sigma70_r4"/>
    <property type="match status" value="1"/>
</dbReference>
<keyword evidence="3" id="KW-0731">Sigma factor</keyword>
<dbReference type="SMART" id="SM00421">
    <property type="entry name" value="HTH_LUXR"/>
    <property type="match status" value="1"/>
</dbReference>